<evidence type="ECO:0000313" key="2">
    <source>
        <dbReference type="EMBL" id="MCO1653655.1"/>
    </source>
</evidence>
<keyword evidence="1" id="KW-0472">Membrane</keyword>
<feature type="transmembrane region" description="Helical" evidence="1">
    <location>
        <begin position="68"/>
        <end position="88"/>
    </location>
</feature>
<gene>
    <name evidence="2" type="ORF">KDL28_01155</name>
</gene>
<reference evidence="2" key="1">
    <citation type="submission" date="2021-04" db="EMBL/GenBank/DDBJ databases">
        <title>Pseudonocardia sp. nov., isolated from sandy soil of mangrove forest.</title>
        <authorList>
            <person name="Zan Z."/>
            <person name="Huang R."/>
            <person name="Liu W."/>
        </authorList>
    </citation>
    <scope>NUCLEOTIDE SEQUENCE</scope>
    <source>
        <strain evidence="2">S2-4</strain>
    </source>
</reference>
<keyword evidence="1" id="KW-1133">Transmembrane helix</keyword>
<dbReference type="EMBL" id="JAGSOV010000005">
    <property type="protein sequence ID" value="MCO1653655.1"/>
    <property type="molecule type" value="Genomic_DNA"/>
</dbReference>
<feature type="transmembrane region" description="Helical" evidence="1">
    <location>
        <begin position="100"/>
        <end position="122"/>
    </location>
</feature>
<accession>A0ABT0ZSG2</accession>
<organism evidence="2 3">
    <name type="scientific">Pseudonocardia humida</name>
    <dbReference type="NCBI Taxonomy" id="2800819"/>
    <lineage>
        <taxon>Bacteria</taxon>
        <taxon>Bacillati</taxon>
        <taxon>Actinomycetota</taxon>
        <taxon>Actinomycetes</taxon>
        <taxon>Pseudonocardiales</taxon>
        <taxon>Pseudonocardiaceae</taxon>
        <taxon>Pseudonocardia</taxon>
    </lineage>
</organism>
<evidence type="ECO:0000256" key="1">
    <source>
        <dbReference type="SAM" id="Phobius"/>
    </source>
</evidence>
<feature type="transmembrane region" description="Helical" evidence="1">
    <location>
        <begin position="24"/>
        <end position="48"/>
    </location>
</feature>
<proteinExistence type="predicted"/>
<name>A0ABT0ZSG2_9PSEU</name>
<keyword evidence="1" id="KW-0812">Transmembrane</keyword>
<keyword evidence="3" id="KW-1185">Reference proteome</keyword>
<evidence type="ECO:0008006" key="4">
    <source>
        <dbReference type="Google" id="ProtNLM"/>
    </source>
</evidence>
<sequence length="182" mass="18529">MRRSARPIAGPPVTRPLSRGGRRAWLVVHLLASGGWVGVDVVLGVLVLGALLGDARTAALCLQVSPLLFWPLLGAGLLSLLSGVVLGLGTRYGLLRYWWVAVKLALNLVLVALVALVLRAGLQDAAARGAAGGPDPAAGLGALAFPPAVSLTALVVATVLAVVKPWGRVRRSAGRPPPAGGT</sequence>
<feature type="transmembrane region" description="Helical" evidence="1">
    <location>
        <begin position="142"/>
        <end position="163"/>
    </location>
</feature>
<dbReference type="Proteomes" id="UP001165283">
    <property type="component" value="Unassembled WGS sequence"/>
</dbReference>
<evidence type="ECO:0000313" key="3">
    <source>
        <dbReference type="Proteomes" id="UP001165283"/>
    </source>
</evidence>
<dbReference type="RefSeq" id="WP_252435244.1">
    <property type="nucleotide sequence ID" value="NZ_JAGSOV010000005.1"/>
</dbReference>
<comment type="caution">
    <text evidence="2">The sequence shown here is derived from an EMBL/GenBank/DDBJ whole genome shotgun (WGS) entry which is preliminary data.</text>
</comment>
<protein>
    <recommendedName>
        <fullName evidence="4">DUF2269 family protein</fullName>
    </recommendedName>
</protein>